<accession>A0ACB7HWJ9</accession>
<gene>
    <name evidence="1" type="ORF">MANES_04G146850v8</name>
</gene>
<evidence type="ECO:0000313" key="2">
    <source>
        <dbReference type="Proteomes" id="UP000091857"/>
    </source>
</evidence>
<reference evidence="2" key="1">
    <citation type="journal article" date="2016" name="Nat. Biotechnol.">
        <title>Sequencing wild and cultivated cassava and related species reveals extensive interspecific hybridization and genetic diversity.</title>
        <authorList>
            <person name="Bredeson J.V."/>
            <person name="Lyons J.B."/>
            <person name="Prochnik S.E."/>
            <person name="Wu G.A."/>
            <person name="Ha C.M."/>
            <person name="Edsinger-Gonzales E."/>
            <person name="Grimwood J."/>
            <person name="Schmutz J."/>
            <person name="Rabbi I.Y."/>
            <person name="Egesi C."/>
            <person name="Nauluvula P."/>
            <person name="Lebot V."/>
            <person name="Ndunguru J."/>
            <person name="Mkamilo G."/>
            <person name="Bart R.S."/>
            <person name="Setter T.L."/>
            <person name="Gleadow R.M."/>
            <person name="Kulakow P."/>
            <person name="Ferguson M.E."/>
            <person name="Rounsley S."/>
            <person name="Rokhsar D.S."/>
        </authorList>
    </citation>
    <scope>NUCLEOTIDE SEQUENCE [LARGE SCALE GENOMIC DNA]</scope>
    <source>
        <strain evidence="2">cv. AM560-2</strain>
    </source>
</reference>
<organism evidence="1 2">
    <name type="scientific">Manihot esculenta</name>
    <name type="common">Cassava</name>
    <name type="synonym">Jatropha manihot</name>
    <dbReference type="NCBI Taxonomy" id="3983"/>
    <lineage>
        <taxon>Eukaryota</taxon>
        <taxon>Viridiplantae</taxon>
        <taxon>Streptophyta</taxon>
        <taxon>Embryophyta</taxon>
        <taxon>Tracheophyta</taxon>
        <taxon>Spermatophyta</taxon>
        <taxon>Magnoliopsida</taxon>
        <taxon>eudicotyledons</taxon>
        <taxon>Gunneridae</taxon>
        <taxon>Pentapetalae</taxon>
        <taxon>rosids</taxon>
        <taxon>fabids</taxon>
        <taxon>Malpighiales</taxon>
        <taxon>Euphorbiaceae</taxon>
        <taxon>Crotonoideae</taxon>
        <taxon>Manihoteae</taxon>
        <taxon>Manihot</taxon>
    </lineage>
</organism>
<keyword evidence="2" id="KW-1185">Reference proteome</keyword>
<proteinExistence type="predicted"/>
<protein>
    <submittedName>
        <fullName evidence="1">Uncharacterized protein</fullName>
    </submittedName>
</protein>
<dbReference type="Proteomes" id="UP000091857">
    <property type="component" value="Chromosome 4"/>
</dbReference>
<dbReference type="EMBL" id="CM004390">
    <property type="protein sequence ID" value="KAG8656521.1"/>
    <property type="molecule type" value="Genomic_DNA"/>
</dbReference>
<name>A0ACB7HWJ9_MANES</name>
<comment type="caution">
    <text evidence="1">The sequence shown here is derived from an EMBL/GenBank/DDBJ whole genome shotgun (WGS) entry which is preliminary data.</text>
</comment>
<evidence type="ECO:0000313" key="1">
    <source>
        <dbReference type="EMBL" id="KAG8656521.1"/>
    </source>
</evidence>
<sequence length="181" mass="21374">MASNVHHPKIEDSFHDEGSAEEAKIAGSEQAEDKDHKKGIQDPDKYQEELVNKYDRQFKESDGFEYDYWPVKMNWLGLGQRIHLQKDTVYAEQVKEALDFAIRKQNEKGANLEVDEILIATCFRPFLYYITFRAKNLTTKETREYQTRVFWDPFTRSDADANVELFRFREEKKEEAESCSN</sequence>